<proteinExistence type="predicted"/>
<sequence>MCSLSPTGAALLDQDPWVFPPDTKAIPEDQYIDLEVLDISAFAVPDEVAPGGTSGTLLESHKELISRAFEAFRTVGFIAIKGHGLSHDDIRHQFNIGKLLNNGVSEEEKQSLHAQIWEGSWAGYKPQGYYKRPDGAFDYVEHYDLYPWTALRSRMPNVGQPLLKDIRQFIEHNHFVILRKILAILSLGLGLEIDTLWKIHHRGDVLDKGVLIDAPVDQVEWQHNKDHLRYAMYHPPTEEDRIRKKYLWVPGHTDLGSVTFLYSQPIAGLQILTAPDEWRYVRHYPDHIIVDLGDSIEFLTGGILKASPHRVMEPPEDQRHLDRLGIFYFVPFLGDTVLRPIDHPSIRKLGSRDFFEEYYALGGKPIVAEEWLVERSKLVGKKHTKKEKKEPRDVLEDIHFRYNPSS</sequence>
<accession>A0A9P5ZWJ3</accession>
<gene>
    <name evidence="3" type="ORF">BDN71DRAFT_1496009</name>
</gene>
<protein>
    <submittedName>
        <fullName evidence="3">Clavaminate synthase-like protein</fullName>
    </submittedName>
</protein>
<dbReference type="Pfam" id="PF14226">
    <property type="entry name" value="DIOX_N"/>
    <property type="match status" value="1"/>
</dbReference>
<dbReference type="Gene3D" id="2.60.120.330">
    <property type="entry name" value="B-lactam Antibiotic, Isopenicillin N Synthase, Chain"/>
    <property type="match status" value="1"/>
</dbReference>
<organism evidence="3 4">
    <name type="scientific">Pleurotus eryngii</name>
    <name type="common">Boletus of the steppes</name>
    <dbReference type="NCBI Taxonomy" id="5323"/>
    <lineage>
        <taxon>Eukaryota</taxon>
        <taxon>Fungi</taxon>
        <taxon>Dikarya</taxon>
        <taxon>Basidiomycota</taxon>
        <taxon>Agaricomycotina</taxon>
        <taxon>Agaricomycetes</taxon>
        <taxon>Agaricomycetidae</taxon>
        <taxon>Agaricales</taxon>
        <taxon>Pleurotineae</taxon>
        <taxon>Pleurotaceae</taxon>
        <taxon>Pleurotus</taxon>
    </lineage>
</organism>
<evidence type="ECO:0000259" key="2">
    <source>
        <dbReference type="Pfam" id="PF14226"/>
    </source>
</evidence>
<dbReference type="SUPFAM" id="SSF51197">
    <property type="entry name" value="Clavaminate synthase-like"/>
    <property type="match status" value="1"/>
</dbReference>
<evidence type="ECO:0000313" key="4">
    <source>
        <dbReference type="Proteomes" id="UP000807025"/>
    </source>
</evidence>
<feature type="domain" description="Non-haem dioxygenase N-terminal" evidence="2">
    <location>
        <begin position="59"/>
        <end position="150"/>
    </location>
</feature>
<dbReference type="InterPro" id="IPR026992">
    <property type="entry name" value="DIOX_N"/>
</dbReference>
<reference evidence="3" key="1">
    <citation type="submission" date="2020-11" db="EMBL/GenBank/DDBJ databases">
        <authorList>
            <consortium name="DOE Joint Genome Institute"/>
            <person name="Ahrendt S."/>
            <person name="Riley R."/>
            <person name="Andreopoulos W."/>
            <person name="Labutti K."/>
            <person name="Pangilinan J."/>
            <person name="Ruiz-Duenas F.J."/>
            <person name="Barrasa J.M."/>
            <person name="Sanchez-Garcia M."/>
            <person name="Camarero S."/>
            <person name="Miyauchi S."/>
            <person name="Serrano A."/>
            <person name="Linde D."/>
            <person name="Babiker R."/>
            <person name="Drula E."/>
            <person name="Ayuso-Fernandez I."/>
            <person name="Pacheco R."/>
            <person name="Padilla G."/>
            <person name="Ferreira P."/>
            <person name="Barriuso J."/>
            <person name="Kellner H."/>
            <person name="Castanera R."/>
            <person name="Alfaro M."/>
            <person name="Ramirez L."/>
            <person name="Pisabarro A.G."/>
            <person name="Kuo A."/>
            <person name="Tritt A."/>
            <person name="Lipzen A."/>
            <person name="He G."/>
            <person name="Yan M."/>
            <person name="Ng V."/>
            <person name="Cullen D."/>
            <person name="Martin F."/>
            <person name="Rosso M.-N."/>
            <person name="Henrissat B."/>
            <person name="Hibbett D."/>
            <person name="Martinez A.T."/>
            <person name="Grigoriev I.V."/>
        </authorList>
    </citation>
    <scope>NUCLEOTIDE SEQUENCE</scope>
    <source>
        <strain evidence="3">ATCC 90797</strain>
    </source>
</reference>
<dbReference type="InterPro" id="IPR050231">
    <property type="entry name" value="Iron_ascorbate_oxido_reductase"/>
</dbReference>
<dbReference type="Proteomes" id="UP000807025">
    <property type="component" value="Unassembled WGS sequence"/>
</dbReference>
<keyword evidence="4" id="KW-1185">Reference proteome</keyword>
<dbReference type="InterPro" id="IPR044861">
    <property type="entry name" value="IPNS-like_FE2OG_OXY"/>
</dbReference>
<comment type="caution">
    <text evidence="3">The sequence shown here is derived from an EMBL/GenBank/DDBJ whole genome shotgun (WGS) entry which is preliminary data.</text>
</comment>
<dbReference type="OrthoDB" id="406156at2759"/>
<feature type="domain" description="Isopenicillin N synthase-like Fe(2+) 2OG dioxygenase" evidence="1">
    <location>
        <begin position="241"/>
        <end position="329"/>
    </location>
</feature>
<dbReference type="AlphaFoldDB" id="A0A9P5ZWJ3"/>
<dbReference type="EMBL" id="MU154564">
    <property type="protein sequence ID" value="KAF9495185.1"/>
    <property type="molecule type" value="Genomic_DNA"/>
</dbReference>
<evidence type="ECO:0000313" key="3">
    <source>
        <dbReference type="EMBL" id="KAF9495185.1"/>
    </source>
</evidence>
<dbReference type="PANTHER" id="PTHR47990">
    <property type="entry name" value="2-OXOGLUTARATE (2OG) AND FE(II)-DEPENDENT OXYGENASE SUPERFAMILY PROTEIN-RELATED"/>
    <property type="match status" value="1"/>
</dbReference>
<name>A0A9P5ZWJ3_PLEER</name>
<dbReference type="InterPro" id="IPR027443">
    <property type="entry name" value="IPNS-like_sf"/>
</dbReference>
<dbReference type="Pfam" id="PF03171">
    <property type="entry name" value="2OG-FeII_Oxy"/>
    <property type="match status" value="1"/>
</dbReference>
<evidence type="ECO:0000259" key="1">
    <source>
        <dbReference type="Pfam" id="PF03171"/>
    </source>
</evidence>